<evidence type="ECO:0000256" key="1">
    <source>
        <dbReference type="SAM" id="MobiDB-lite"/>
    </source>
</evidence>
<sequence length="387" mass="42663">MANRRASFQIMMERGQAAGLAVDESQASSPQQPSPLITKKPKDEELEDDETDDNNQSENEGDDEGNDDAEDDQASEPEKKGIRSAHGGIRSSIEPPATTLRLRQENSMLKKQLAQMANQYEAKIRQLGDQLQKVAKSYDEIEHKMKKKIVMLEQQQAEANSTAKQYQKQIETLTQRLREIETASSEDTLPSEPPRMPLRRGNGSPFPYSPTAHGKHAFTTAVPKYAANQYRLTTIPSKRPLVAYPVPPLYQPEVHCQPSEPEHPHSCDPSLPGQKPAQNGFIGYCANLISSSITPSKASMAPSAPKMKVMPAWMYQQKCVHEQCSIFPIEDPVTLEDGAFKSIAIPNEVKVTESISAKEPGALQTATTKISTYLSAAALPIHGNPSF</sequence>
<feature type="region of interest" description="Disordered" evidence="1">
    <location>
        <begin position="253"/>
        <end position="273"/>
    </location>
</feature>
<name>A0A8K1CIS6_PYTOL</name>
<organism evidence="2 3">
    <name type="scientific">Pythium oligandrum</name>
    <name type="common">Mycoparasitic fungus</name>
    <dbReference type="NCBI Taxonomy" id="41045"/>
    <lineage>
        <taxon>Eukaryota</taxon>
        <taxon>Sar</taxon>
        <taxon>Stramenopiles</taxon>
        <taxon>Oomycota</taxon>
        <taxon>Peronosporomycetes</taxon>
        <taxon>Pythiales</taxon>
        <taxon>Pythiaceae</taxon>
        <taxon>Pythium</taxon>
    </lineage>
</organism>
<reference evidence="2" key="1">
    <citation type="submission" date="2019-03" db="EMBL/GenBank/DDBJ databases">
        <title>Long read genome sequence of the mycoparasitic Pythium oligandrum ATCC 38472 isolated from sugarbeet rhizosphere.</title>
        <authorList>
            <person name="Gaulin E."/>
        </authorList>
    </citation>
    <scope>NUCLEOTIDE SEQUENCE</scope>
    <source>
        <strain evidence="2">ATCC 38472_TT</strain>
    </source>
</reference>
<dbReference type="Gene3D" id="1.20.5.1700">
    <property type="match status" value="1"/>
</dbReference>
<feature type="region of interest" description="Disordered" evidence="1">
    <location>
        <begin position="182"/>
        <end position="201"/>
    </location>
</feature>
<dbReference type="AlphaFoldDB" id="A0A8K1CIS6"/>
<comment type="caution">
    <text evidence="2">The sequence shown here is derived from an EMBL/GenBank/DDBJ whole genome shotgun (WGS) entry which is preliminary data.</text>
</comment>
<feature type="compositionally biased region" description="Acidic residues" evidence="1">
    <location>
        <begin position="44"/>
        <end position="75"/>
    </location>
</feature>
<feature type="region of interest" description="Disordered" evidence="1">
    <location>
        <begin position="17"/>
        <end position="98"/>
    </location>
</feature>
<dbReference type="Proteomes" id="UP000794436">
    <property type="component" value="Unassembled WGS sequence"/>
</dbReference>
<evidence type="ECO:0000313" key="3">
    <source>
        <dbReference type="Proteomes" id="UP000794436"/>
    </source>
</evidence>
<feature type="compositionally biased region" description="Low complexity" evidence="1">
    <location>
        <begin position="25"/>
        <end position="35"/>
    </location>
</feature>
<keyword evidence="3" id="KW-1185">Reference proteome</keyword>
<dbReference type="EMBL" id="SPLM01000073">
    <property type="protein sequence ID" value="TMW62937.1"/>
    <property type="molecule type" value="Genomic_DNA"/>
</dbReference>
<protein>
    <submittedName>
        <fullName evidence="2">Uncharacterized protein</fullName>
    </submittedName>
</protein>
<proteinExistence type="predicted"/>
<gene>
    <name evidence="2" type="ORF">Poli38472_005555</name>
</gene>
<evidence type="ECO:0000313" key="2">
    <source>
        <dbReference type="EMBL" id="TMW62937.1"/>
    </source>
</evidence>
<accession>A0A8K1CIS6</accession>